<name>A0A484NM37_9ASTE</name>
<dbReference type="Proteomes" id="UP000595140">
    <property type="component" value="Unassembled WGS sequence"/>
</dbReference>
<accession>A0A484NM37</accession>
<protein>
    <submittedName>
        <fullName evidence="1">Uncharacterized protein</fullName>
    </submittedName>
</protein>
<organism evidence="1 2">
    <name type="scientific">Cuscuta campestris</name>
    <dbReference type="NCBI Taxonomy" id="132261"/>
    <lineage>
        <taxon>Eukaryota</taxon>
        <taxon>Viridiplantae</taxon>
        <taxon>Streptophyta</taxon>
        <taxon>Embryophyta</taxon>
        <taxon>Tracheophyta</taxon>
        <taxon>Spermatophyta</taxon>
        <taxon>Magnoliopsida</taxon>
        <taxon>eudicotyledons</taxon>
        <taxon>Gunneridae</taxon>
        <taxon>Pentapetalae</taxon>
        <taxon>asterids</taxon>
        <taxon>lamiids</taxon>
        <taxon>Solanales</taxon>
        <taxon>Convolvulaceae</taxon>
        <taxon>Cuscuteae</taxon>
        <taxon>Cuscuta</taxon>
        <taxon>Cuscuta subgen. Grammica</taxon>
        <taxon>Cuscuta sect. Cleistogrammica</taxon>
    </lineage>
</organism>
<reference evidence="1 2" key="1">
    <citation type="submission" date="2018-04" db="EMBL/GenBank/DDBJ databases">
        <authorList>
            <person name="Vogel A."/>
        </authorList>
    </citation>
    <scope>NUCLEOTIDE SEQUENCE [LARGE SCALE GENOMIC DNA]</scope>
</reference>
<evidence type="ECO:0000313" key="1">
    <source>
        <dbReference type="EMBL" id="VFR02612.1"/>
    </source>
</evidence>
<evidence type="ECO:0000313" key="2">
    <source>
        <dbReference type="Proteomes" id="UP000595140"/>
    </source>
</evidence>
<gene>
    <name evidence="1" type="ORF">CCAM_LOCUS44387</name>
</gene>
<dbReference type="AlphaFoldDB" id="A0A484NM37"/>
<keyword evidence="2" id="KW-1185">Reference proteome</keyword>
<sequence length="373" mass="41457">MAKLGNFLDVPNKRSILEMIQRDFQDFAGIIVEVLEMPGHPVGDCGDLSKFIAALQETSVASVEEARILLDTPMFYTTLEGLNLLEKLHMTIFDKKLFEPTEIQNAIFNLHGTGDCCEKLLDWPTRYQKSTLFSKGGKFKIPNQSAPRVDIIRLLRNILEHNEGRSGRFCTYKSFREEFGDIIGELRGVLFYMLNKDSTFDRHEIHTIKMFFDSSVTRNDDVEVSSILLQRMAKTAPPQPAGTSTLTGRRLNHRSGGMAAGAAGYCAAYSRGASPATTPTSNAAPITRTAAAPCTNRAAEEATVAPIRRPTCLTPSGAPGARAVWLWLWPPPDRLLRAALPPPQSRGRDTNLWSFLSKKKNNNMNSTASRRRQ</sequence>
<dbReference type="EMBL" id="OOIL02006828">
    <property type="protein sequence ID" value="VFR02612.1"/>
    <property type="molecule type" value="Genomic_DNA"/>
</dbReference>
<proteinExistence type="predicted"/>